<gene>
    <name evidence="1" type="ORF">KI809_04360</name>
</gene>
<sequence length="51" mass="5764">MDGINHEPAQEDELMEYADVLDRLDVPSSPLEFADDTLLPCQDELSGMPWD</sequence>
<protein>
    <submittedName>
        <fullName evidence="1">Uncharacterized protein</fullName>
    </submittedName>
</protein>
<evidence type="ECO:0000313" key="2">
    <source>
        <dbReference type="Proteomes" id="UP000811899"/>
    </source>
</evidence>
<dbReference type="EMBL" id="JAHCVJ010000001">
    <property type="protein sequence ID" value="MBT0663529.1"/>
    <property type="molecule type" value="Genomic_DNA"/>
</dbReference>
<dbReference type="Proteomes" id="UP000811899">
    <property type="component" value="Unassembled WGS sequence"/>
</dbReference>
<keyword evidence="2" id="KW-1185">Reference proteome</keyword>
<reference evidence="1 2" key="1">
    <citation type="submission" date="2021-05" db="EMBL/GenBank/DDBJ databases">
        <title>The draft genome of Geobacter pelophilus DSM 12255.</title>
        <authorList>
            <person name="Xu Z."/>
            <person name="Masuda Y."/>
            <person name="Itoh H."/>
            <person name="Senoo K."/>
        </authorList>
    </citation>
    <scope>NUCLEOTIDE SEQUENCE [LARGE SCALE GENOMIC DNA]</scope>
    <source>
        <strain evidence="1 2">DSM 12255</strain>
    </source>
</reference>
<proteinExistence type="predicted"/>
<accession>A0AAW4KXS1</accession>
<dbReference type="AlphaFoldDB" id="A0AAW4KXS1"/>
<evidence type="ECO:0000313" key="1">
    <source>
        <dbReference type="EMBL" id="MBT0663529.1"/>
    </source>
</evidence>
<name>A0AAW4KXS1_9BACT</name>
<comment type="caution">
    <text evidence="1">The sequence shown here is derived from an EMBL/GenBank/DDBJ whole genome shotgun (WGS) entry which is preliminary data.</text>
</comment>
<organism evidence="1 2">
    <name type="scientific">Geoanaerobacter pelophilus</name>
    <dbReference type="NCBI Taxonomy" id="60036"/>
    <lineage>
        <taxon>Bacteria</taxon>
        <taxon>Pseudomonadati</taxon>
        <taxon>Thermodesulfobacteriota</taxon>
        <taxon>Desulfuromonadia</taxon>
        <taxon>Geobacterales</taxon>
        <taxon>Geobacteraceae</taxon>
        <taxon>Geoanaerobacter</taxon>
    </lineage>
</organism>